<keyword evidence="1" id="KW-0472">Membrane</keyword>
<name>A0A6N2SZI6_9FIRM</name>
<protein>
    <submittedName>
        <fullName evidence="2">Uncharacterized protein</fullName>
    </submittedName>
</protein>
<feature type="transmembrane region" description="Helical" evidence="1">
    <location>
        <begin position="68"/>
        <end position="86"/>
    </location>
</feature>
<dbReference type="RefSeq" id="WP_297883454.1">
    <property type="nucleotide sequence ID" value="NZ_CACRST010000011.1"/>
</dbReference>
<sequence length="88" mass="10138">MQYVQRADRKIVGYEETEYDQNRRNSRDQGKKKFSRTMALILGVVLTLELMIMGAMLFHIDFHSADRIAMVFAFAVLYFGVVAGLTDK</sequence>
<dbReference type="EMBL" id="CACRST010000011">
    <property type="protein sequence ID" value="VYS98519.1"/>
    <property type="molecule type" value="Genomic_DNA"/>
</dbReference>
<keyword evidence="1" id="KW-0812">Transmembrane</keyword>
<feature type="transmembrane region" description="Helical" evidence="1">
    <location>
        <begin position="39"/>
        <end position="62"/>
    </location>
</feature>
<reference evidence="2" key="1">
    <citation type="submission" date="2019-11" db="EMBL/GenBank/DDBJ databases">
        <authorList>
            <person name="Feng L."/>
        </authorList>
    </citation>
    <scope>NUCLEOTIDE SEQUENCE</scope>
    <source>
        <strain evidence="2">BgluceraseaLFYP119</strain>
    </source>
</reference>
<evidence type="ECO:0000256" key="1">
    <source>
        <dbReference type="SAM" id="Phobius"/>
    </source>
</evidence>
<keyword evidence="1" id="KW-1133">Transmembrane helix</keyword>
<organism evidence="2">
    <name type="scientific">Blautia glucerasea</name>
    <dbReference type="NCBI Taxonomy" id="536633"/>
    <lineage>
        <taxon>Bacteria</taxon>
        <taxon>Bacillati</taxon>
        <taxon>Bacillota</taxon>
        <taxon>Clostridia</taxon>
        <taxon>Lachnospirales</taxon>
        <taxon>Lachnospiraceae</taxon>
        <taxon>Blautia</taxon>
    </lineage>
</organism>
<accession>A0A6N2SZI6</accession>
<proteinExistence type="predicted"/>
<evidence type="ECO:0000313" key="2">
    <source>
        <dbReference type="EMBL" id="VYS98519.1"/>
    </source>
</evidence>
<dbReference type="AlphaFoldDB" id="A0A6N2SZI6"/>
<gene>
    <name evidence="2" type="ORF">BGLFYP119_01362</name>
</gene>